<protein>
    <submittedName>
        <fullName evidence="1">Uncharacterized protein</fullName>
    </submittedName>
</protein>
<evidence type="ECO:0000313" key="2">
    <source>
        <dbReference type="Proteomes" id="UP000235371"/>
    </source>
</evidence>
<dbReference type="Proteomes" id="UP000235371">
    <property type="component" value="Unassembled WGS sequence"/>
</dbReference>
<dbReference type="OrthoDB" id="3559122at2759"/>
<gene>
    <name evidence="1" type="ORF">K444DRAFT_704493</name>
</gene>
<sequence>MRKVVGDRAYPFRHQHTNLFPPPTPDRPPLGTCYEELGEDEDAEIPMIYYSLLIQTPPKIPYVSAVPEPSTPPPFTFDMERPPTLSSTAPANLTGLLQDVLGIMNTIMDSRAEVGEEDAILQELTELVIVMQEEAEMLVEVRDLMKEYCEGMEVEVEVREMEVWCFELGIGNEDGLNKETEVKRLGHGRGDSRRGLDDYGDGNLLGEKIEGGDFMDDRSLEEMKAQS</sequence>
<dbReference type="AlphaFoldDB" id="A0A2J6SQC3"/>
<evidence type="ECO:0000313" key="1">
    <source>
        <dbReference type="EMBL" id="PMD52950.1"/>
    </source>
</evidence>
<name>A0A2J6SQC3_9HELO</name>
<dbReference type="EMBL" id="KZ613895">
    <property type="protein sequence ID" value="PMD52950.1"/>
    <property type="molecule type" value="Genomic_DNA"/>
</dbReference>
<dbReference type="InParanoid" id="A0A2J6SQC3"/>
<dbReference type="RefSeq" id="XP_024729854.1">
    <property type="nucleotide sequence ID" value="XM_024888086.1"/>
</dbReference>
<organism evidence="1 2">
    <name type="scientific">Hyaloscypha bicolor E</name>
    <dbReference type="NCBI Taxonomy" id="1095630"/>
    <lineage>
        <taxon>Eukaryota</taxon>
        <taxon>Fungi</taxon>
        <taxon>Dikarya</taxon>
        <taxon>Ascomycota</taxon>
        <taxon>Pezizomycotina</taxon>
        <taxon>Leotiomycetes</taxon>
        <taxon>Helotiales</taxon>
        <taxon>Hyaloscyphaceae</taxon>
        <taxon>Hyaloscypha</taxon>
        <taxon>Hyaloscypha bicolor</taxon>
    </lineage>
</organism>
<keyword evidence="2" id="KW-1185">Reference proteome</keyword>
<accession>A0A2J6SQC3</accession>
<dbReference type="GeneID" id="36596162"/>
<dbReference type="STRING" id="1095630.A0A2J6SQC3"/>
<proteinExistence type="predicted"/>
<reference evidence="1 2" key="1">
    <citation type="submission" date="2016-04" db="EMBL/GenBank/DDBJ databases">
        <title>A degradative enzymes factory behind the ericoid mycorrhizal symbiosis.</title>
        <authorList>
            <consortium name="DOE Joint Genome Institute"/>
            <person name="Martino E."/>
            <person name="Morin E."/>
            <person name="Grelet G."/>
            <person name="Kuo A."/>
            <person name="Kohler A."/>
            <person name="Daghino S."/>
            <person name="Barry K."/>
            <person name="Choi C."/>
            <person name="Cichocki N."/>
            <person name="Clum A."/>
            <person name="Copeland A."/>
            <person name="Hainaut M."/>
            <person name="Haridas S."/>
            <person name="Labutti K."/>
            <person name="Lindquist E."/>
            <person name="Lipzen A."/>
            <person name="Khouja H.-R."/>
            <person name="Murat C."/>
            <person name="Ohm R."/>
            <person name="Olson A."/>
            <person name="Spatafora J."/>
            <person name="Veneault-Fourrey C."/>
            <person name="Henrissat B."/>
            <person name="Grigoriev I."/>
            <person name="Martin F."/>
            <person name="Perotto S."/>
        </authorList>
    </citation>
    <scope>NUCLEOTIDE SEQUENCE [LARGE SCALE GENOMIC DNA]</scope>
    <source>
        <strain evidence="1 2">E</strain>
    </source>
</reference>